<sequence length="224" mass="25089">MNKAVKTPGQWLDNDPKMIDWLNGYITRNPCKGVMLLPPSSHERLVDYLEKSLKSRDSSYLQRAKQAWRVHQSREGKNLKQVHLELSKREIKVLETLAKKGGNGRTSVSAVVAELIRLALKDEEKKKATIKEAKEEAKRQILDQQQSNCPFIPLVTAKEAQTLRDSIAAKDQEIQALNKQLAELSTTPPPPEPQGDGDTRTPMGEDVSQPTTSPPWRGSKGSLF</sequence>
<dbReference type="RefSeq" id="WP_008929372.1">
    <property type="nucleotide sequence ID" value="NZ_AMRJ01000016.1"/>
</dbReference>
<evidence type="ECO:0000313" key="3">
    <source>
        <dbReference type="Proteomes" id="UP000010164"/>
    </source>
</evidence>
<gene>
    <name evidence="2" type="ORF">A11A3_10976</name>
</gene>
<evidence type="ECO:0000313" key="2">
    <source>
        <dbReference type="EMBL" id="EKF74024.1"/>
    </source>
</evidence>
<evidence type="ECO:0000256" key="1">
    <source>
        <dbReference type="SAM" id="MobiDB-lite"/>
    </source>
</evidence>
<feature type="compositionally biased region" description="Polar residues" evidence="1">
    <location>
        <begin position="176"/>
        <end position="186"/>
    </location>
</feature>
<comment type="caution">
    <text evidence="2">The sequence shown here is derived from an EMBL/GenBank/DDBJ whole genome shotgun (WGS) entry which is preliminary data.</text>
</comment>
<dbReference type="Proteomes" id="UP000010164">
    <property type="component" value="Unassembled WGS sequence"/>
</dbReference>
<reference evidence="2 3" key="1">
    <citation type="journal article" date="2012" name="J. Bacteriol.">
        <title>Genome Sequence of the Alkane-Degrading Bacterium Alcanivorax hongdengensis Type Strain A-11-3.</title>
        <authorList>
            <person name="Lai Q."/>
            <person name="Shao Z."/>
        </authorList>
    </citation>
    <scope>NUCLEOTIDE SEQUENCE [LARGE SCALE GENOMIC DNA]</scope>
    <source>
        <strain evidence="2 3">A-11-3</strain>
    </source>
</reference>
<proteinExistence type="predicted"/>
<dbReference type="AlphaFoldDB" id="L0WAK0"/>
<keyword evidence="3" id="KW-1185">Reference proteome</keyword>
<accession>L0WAK0</accession>
<protein>
    <submittedName>
        <fullName evidence="2">Uncharacterized protein</fullName>
    </submittedName>
</protein>
<organism evidence="2 3">
    <name type="scientific">Alcanivorax hongdengensis A-11-3</name>
    <dbReference type="NCBI Taxonomy" id="1177179"/>
    <lineage>
        <taxon>Bacteria</taxon>
        <taxon>Pseudomonadati</taxon>
        <taxon>Pseudomonadota</taxon>
        <taxon>Gammaproteobacteria</taxon>
        <taxon>Oceanospirillales</taxon>
        <taxon>Alcanivoracaceae</taxon>
        <taxon>Alcanivorax</taxon>
    </lineage>
</organism>
<name>L0WAK0_9GAMM</name>
<feature type="region of interest" description="Disordered" evidence="1">
    <location>
        <begin position="176"/>
        <end position="224"/>
    </location>
</feature>
<dbReference type="EMBL" id="AMRJ01000016">
    <property type="protein sequence ID" value="EKF74024.1"/>
    <property type="molecule type" value="Genomic_DNA"/>
</dbReference>